<feature type="region of interest" description="Disordered" evidence="1">
    <location>
        <begin position="401"/>
        <end position="432"/>
    </location>
</feature>
<dbReference type="Proteomes" id="UP000015106">
    <property type="component" value="Chromosome 4"/>
</dbReference>
<feature type="region of interest" description="Disordered" evidence="1">
    <location>
        <begin position="544"/>
        <end position="567"/>
    </location>
</feature>
<feature type="region of interest" description="Disordered" evidence="1">
    <location>
        <begin position="308"/>
        <end position="333"/>
    </location>
</feature>
<reference evidence="4" key="1">
    <citation type="journal article" date="2013" name="Nature">
        <title>Draft genome of the wheat A-genome progenitor Triticum urartu.</title>
        <authorList>
            <person name="Ling H.Q."/>
            <person name="Zhao S."/>
            <person name="Liu D."/>
            <person name="Wang J."/>
            <person name="Sun H."/>
            <person name="Zhang C."/>
            <person name="Fan H."/>
            <person name="Li D."/>
            <person name="Dong L."/>
            <person name="Tao Y."/>
            <person name="Gao C."/>
            <person name="Wu H."/>
            <person name="Li Y."/>
            <person name="Cui Y."/>
            <person name="Guo X."/>
            <person name="Zheng S."/>
            <person name="Wang B."/>
            <person name="Yu K."/>
            <person name="Liang Q."/>
            <person name="Yang W."/>
            <person name="Lou X."/>
            <person name="Chen J."/>
            <person name="Feng M."/>
            <person name="Jian J."/>
            <person name="Zhang X."/>
            <person name="Luo G."/>
            <person name="Jiang Y."/>
            <person name="Liu J."/>
            <person name="Wang Z."/>
            <person name="Sha Y."/>
            <person name="Zhang B."/>
            <person name="Wu H."/>
            <person name="Tang D."/>
            <person name="Shen Q."/>
            <person name="Xue P."/>
            <person name="Zou S."/>
            <person name="Wang X."/>
            <person name="Liu X."/>
            <person name="Wang F."/>
            <person name="Yang Y."/>
            <person name="An X."/>
            <person name="Dong Z."/>
            <person name="Zhang K."/>
            <person name="Zhang X."/>
            <person name="Luo M.C."/>
            <person name="Dvorak J."/>
            <person name="Tong Y."/>
            <person name="Wang J."/>
            <person name="Yang H."/>
            <person name="Li Z."/>
            <person name="Wang D."/>
            <person name="Zhang A."/>
            <person name="Wang J."/>
        </authorList>
    </citation>
    <scope>NUCLEOTIDE SEQUENCE</scope>
    <source>
        <strain evidence="4">cv. G1812</strain>
    </source>
</reference>
<keyword evidence="4" id="KW-1185">Reference proteome</keyword>
<feature type="region of interest" description="Disordered" evidence="1">
    <location>
        <begin position="83"/>
        <end position="131"/>
    </location>
</feature>
<accession>A0A8R7Q8K5</accession>
<organism evidence="3 4">
    <name type="scientific">Triticum urartu</name>
    <name type="common">Red wild einkorn</name>
    <name type="synonym">Crithodium urartu</name>
    <dbReference type="NCBI Taxonomy" id="4572"/>
    <lineage>
        <taxon>Eukaryota</taxon>
        <taxon>Viridiplantae</taxon>
        <taxon>Streptophyta</taxon>
        <taxon>Embryophyta</taxon>
        <taxon>Tracheophyta</taxon>
        <taxon>Spermatophyta</taxon>
        <taxon>Magnoliopsida</taxon>
        <taxon>Liliopsida</taxon>
        <taxon>Poales</taxon>
        <taxon>Poaceae</taxon>
        <taxon>BOP clade</taxon>
        <taxon>Pooideae</taxon>
        <taxon>Triticodae</taxon>
        <taxon>Triticeae</taxon>
        <taxon>Triticinae</taxon>
        <taxon>Triticum</taxon>
    </lineage>
</organism>
<reference evidence="3" key="3">
    <citation type="submission" date="2022-06" db="UniProtKB">
        <authorList>
            <consortium name="EnsemblPlants"/>
        </authorList>
    </citation>
    <scope>IDENTIFICATION</scope>
</reference>
<protein>
    <submittedName>
        <fullName evidence="3">Uncharacterized protein</fullName>
    </submittedName>
</protein>
<dbReference type="Gramene" id="TuG1812G0400003606.01.T01">
    <property type="protein sequence ID" value="TuG1812G0400003606.01.T01.cds326086"/>
    <property type="gene ID" value="TuG1812G0400003606.01"/>
</dbReference>
<evidence type="ECO:0000256" key="1">
    <source>
        <dbReference type="SAM" id="MobiDB-lite"/>
    </source>
</evidence>
<feature type="region of interest" description="Disordered" evidence="1">
    <location>
        <begin position="349"/>
        <end position="378"/>
    </location>
</feature>
<feature type="compositionally biased region" description="Basic and acidic residues" evidence="1">
    <location>
        <begin position="106"/>
        <end position="116"/>
    </location>
</feature>
<keyword evidence="2" id="KW-0472">Membrane</keyword>
<sequence>ARIYGGLRRGRLHGGGACLVLVVLGLAGHLLERLPVGLRHQEGEHEAQQVDPREHEEGVAHADAWPVPGVRLVRVLRRVEEAERPDHGAGLPRGGGDPVARGAQPGREDLGGHDEGGGVGPEVGEEEGEGVHDDEADLVAGGGPVVVGHGEAEHEDGHHEEAHELDGEAADDVDEEDGEPVAGHGAAEGDERLRAGDAEHLVERAHGARLGDPVDAREDVLLEQVLAVEGDVQQEPGCRRADEVEAVAPRELRREEAEVVGPAAHHLVHLLCLVLELHLQHLGHVGGGELGVLGDEGGVARRLGHLHPPVVGEQGRQGAEHEDDAPDEVGLGAGGGDAVVLVGRLVEAGAEGGGDDEGDDAAGEDAEALHGEDSGDEGAAGLLVGVLGHDGGGERVVAADAEAEPEAEEAERGHDALGGVREGEPRADGADDHENQRHAVDALAAHLVAEPAEEELAGERAAEGDAVDGGGDAGGQRAGVGLGEVGVVDAAEELGDEGDAEEVVGVGEEAHAGDDDGREVVPLRLGRVQRAQHLQPLLLRPRHAAAAQGNGASVGARRRCRPAARLS</sequence>
<keyword evidence="2" id="KW-0812">Transmembrane</keyword>
<dbReference type="EnsemblPlants" id="TuG1812G0400003606.01.T01">
    <property type="protein sequence ID" value="TuG1812G0400003606.01.T01.cds326086"/>
    <property type="gene ID" value="TuG1812G0400003606.01"/>
</dbReference>
<feature type="transmembrane region" description="Helical" evidence="2">
    <location>
        <begin position="12"/>
        <end position="31"/>
    </location>
</feature>
<reference evidence="3" key="2">
    <citation type="submission" date="2018-03" db="EMBL/GenBank/DDBJ databases">
        <title>The Triticum urartu genome reveals the dynamic nature of wheat genome evolution.</title>
        <authorList>
            <person name="Ling H."/>
            <person name="Ma B."/>
            <person name="Shi X."/>
            <person name="Liu H."/>
            <person name="Dong L."/>
            <person name="Sun H."/>
            <person name="Cao Y."/>
            <person name="Gao Q."/>
            <person name="Zheng S."/>
            <person name="Li Y."/>
            <person name="Yu Y."/>
            <person name="Du H."/>
            <person name="Qi M."/>
            <person name="Li Y."/>
            <person name="Yu H."/>
            <person name="Cui Y."/>
            <person name="Wang N."/>
            <person name="Chen C."/>
            <person name="Wu H."/>
            <person name="Zhao Y."/>
            <person name="Zhang J."/>
            <person name="Li Y."/>
            <person name="Zhou W."/>
            <person name="Zhang B."/>
            <person name="Hu W."/>
            <person name="Eijk M."/>
            <person name="Tang J."/>
            <person name="Witsenboer H."/>
            <person name="Zhao S."/>
            <person name="Li Z."/>
            <person name="Zhang A."/>
            <person name="Wang D."/>
            <person name="Liang C."/>
        </authorList>
    </citation>
    <scope>NUCLEOTIDE SEQUENCE [LARGE SCALE GENOMIC DNA]</scope>
    <source>
        <strain evidence="3">cv. G1812</strain>
    </source>
</reference>
<evidence type="ECO:0000313" key="4">
    <source>
        <dbReference type="Proteomes" id="UP000015106"/>
    </source>
</evidence>
<feature type="compositionally biased region" description="Acidic residues" evidence="1">
    <location>
        <begin position="353"/>
        <end position="366"/>
    </location>
</feature>
<feature type="compositionally biased region" description="Acidic residues" evidence="1">
    <location>
        <begin position="167"/>
        <end position="179"/>
    </location>
</feature>
<feature type="compositionally biased region" description="Basic residues" evidence="1">
    <location>
        <begin position="556"/>
        <end position="567"/>
    </location>
</feature>
<feature type="region of interest" description="Disordered" evidence="1">
    <location>
        <begin position="149"/>
        <end position="190"/>
    </location>
</feature>
<evidence type="ECO:0000313" key="3">
    <source>
        <dbReference type="EnsemblPlants" id="TuG1812G0400003606.01.T01.cds326086"/>
    </source>
</evidence>
<feature type="compositionally biased region" description="Basic and acidic residues" evidence="1">
    <location>
        <begin position="410"/>
        <end position="432"/>
    </location>
</feature>
<keyword evidence="2" id="KW-1133">Transmembrane helix</keyword>
<feature type="compositionally biased region" description="Basic and acidic residues" evidence="1">
    <location>
        <begin position="150"/>
        <end position="166"/>
    </location>
</feature>
<evidence type="ECO:0000256" key="2">
    <source>
        <dbReference type="SAM" id="Phobius"/>
    </source>
</evidence>
<dbReference type="AlphaFoldDB" id="A0A8R7Q8K5"/>
<proteinExistence type="predicted"/>
<name>A0A8R7Q8K5_TRIUA</name>